<keyword evidence="4" id="KW-1185">Reference proteome</keyword>
<feature type="compositionally biased region" description="Pro residues" evidence="2">
    <location>
        <begin position="407"/>
        <end position="428"/>
    </location>
</feature>
<keyword evidence="1" id="KW-0175">Coiled coil</keyword>
<protein>
    <submittedName>
        <fullName evidence="3">Uncharacterized protein</fullName>
    </submittedName>
</protein>
<dbReference type="PANTHER" id="PTHR12460">
    <property type="entry name" value="CYCLIN-DEPENDENT KINASE INHIBITOR-RELATED PROTEIN"/>
    <property type="match status" value="1"/>
</dbReference>
<dbReference type="AlphaFoldDB" id="A0A843WJT5"/>
<feature type="compositionally biased region" description="Polar residues" evidence="2">
    <location>
        <begin position="383"/>
        <end position="400"/>
    </location>
</feature>
<dbReference type="GO" id="GO:0000993">
    <property type="term" value="F:RNA polymerase II complex binding"/>
    <property type="evidence" value="ECO:0007669"/>
    <property type="project" value="TreeGrafter"/>
</dbReference>
<dbReference type="Proteomes" id="UP000652761">
    <property type="component" value="Unassembled WGS sequence"/>
</dbReference>
<sequence length="499" mass="54136">MGTTKGEVIDILTKVENFKETQASETARVIGVSDVVVDKGLKSTLRASLRVNLGDEHSALFWQDRWCGDLTLEKAFPSLAALSRFPSPTVDIWEERKVFGSRGQVLKEEILGRNSNSLNRNGKNTHGKLKESVGEVLEKLVSNYECVYEGPVDEETLLGKCQNAVGSVEKVEKEIGGNFMLGNINGSQVVEELKGQSDVLRECIEQLKVAESSRMSLVSYLREALHEQELKLEQVRNQLQAAQFRVEQAGSICQQIMVSNNGVLPTEQRSKETGTFSDASPATGEKEQSAPVKYVQEPFLANSTHTEEHRKTAAAAVAAKLTASTSSAEMLSYVLSSLASEGVIRQQMKEDFSDSKRPKLDNGLPFMPSQVSQLPSHFPHADTFQQAATSQPHLQHSSSPMAHPGPSLQPPPPPPPSQPPMPPPPPPTQYMQAAGSMTAVPYTYGSALPQRPPLMPSFPISSPRPGGSTSGGPSSAPGRMDALYLGEKKHVLTAEDDPT</sequence>
<dbReference type="GO" id="GO:0031124">
    <property type="term" value="P:mRNA 3'-end processing"/>
    <property type="evidence" value="ECO:0007669"/>
    <property type="project" value="TreeGrafter"/>
</dbReference>
<feature type="coiled-coil region" evidence="1">
    <location>
        <begin position="218"/>
        <end position="245"/>
    </location>
</feature>
<feature type="region of interest" description="Disordered" evidence="2">
    <location>
        <begin position="265"/>
        <end position="290"/>
    </location>
</feature>
<accession>A0A843WJT5</accession>
<evidence type="ECO:0000256" key="2">
    <source>
        <dbReference type="SAM" id="MobiDB-lite"/>
    </source>
</evidence>
<evidence type="ECO:0000313" key="4">
    <source>
        <dbReference type="Proteomes" id="UP000652761"/>
    </source>
</evidence>
<feature type="compositionally biased region" description="Basic and acidic residues" evidence="2">
    <location>
        <begin position="349"/>
        <end position="360"/>
    </location>
</feature>
<evidence type="ECO:0000313" key="3">
    <source>
        <dbReference type="EMBL" id="MQM04815.1"/>
    </source>
</evidence>
<reference evidence="3" key="1">
    <citation type="submission" date="2017-07" db="EMBL/GenBank/DDBJ databases">
        <title>Taro Niue Genome Assembly and Annotation.</title>
        <authorList>
            <person name="Atibalentja N."/>
            <person name="Keating K."/>
            <person name="Fields C.J."/>
        </authorList>
    </citation>
    <scope>NUCLEOTIDE SEQUENCE</scope>
    <source>
        <strain evidence="3">Niue_2</strain>
        <tissue evidence="3">Leaf</tissue>
    </source>
</reference>
<gene>
    <name evidence="3" type="ORF">Taro_037615</name>
</gene>
<name>A0A843WJT5_COLES</name>
<feature type="region of interest" description="Disordered" evidence="2">
    <location>
        <begin position="349"/>
        <end position="499"/>
    </location>
</feature>
<dbReference type="OrthoDB" id="10069473at2759"/>
<evidence type="ECO:0000256" key="1">
    <source>
        <dbReference type="SAM" id="Coils"/>
    </source>
</evidence>
<dbReference type="EMBL" id="NMUH01003287">
    <property type="protein sequence ID" value="MQM04815.1"/>
    <property type="molecule type" value="Genomic_DNA"/>
</dbReference>
<organism evidence="3 4">
    <name type="scientific">Colocasia esculenta</name>
    <name type="common">Wild taro</name>
    <name type="synonym">Arum esculentum</name>
    <dbReference type="NCBI Taxonomy" id="4460"/>
    <lineage>
        <taxon>Eukaryota</taxon>
        <taxon>Viridiplantae</taxon>
        <taxon>Streptophyta</taxon>
        <taxon>Embryophyta</taxon>
        <taxon>Tracheophyta</taxon>
        <taxon>Spermatophyta</taxon>
        <taxon>Magnoliopsida</taxon>
        <taxon>Liliopsida</taxon>
        <taxon>Araceae</taxon>
        <taxon>Aroideae</taxon>
        <taxon>Colocasieae</taxon>
        <taxon>Colocasia</taxon>
    </lineage>
</organism>
<feature type="compositionally biased region" description="Low complexity" evidence="2">
    <location>
        <begin position="459"/>
        <end position="478"/>
    </location>
</feature>
<dbReference type="PANTHER" id="PTHR12460:SF23">
    <property type="entry name" value="ACTIN CYTOSKELETON-REGULATORY COMPLEX PROTEIN PAN1"/>
    <property type="match status" value="1"/>
</dbReference>
<proteinExistence type="predicted"/>
<comment type="caution">
    <text evidence="3">The sequence shown here is derived from an EMBL/GenBank/DDBJ whole genome shotgun (WGS) entry which is preliminary data.</text>
</comment>